<dbReference type="SUPFAM" id="SSF56529">
    <property type="entry name" value="FAH"/>
    <property type="match status" value="1"/>
</dbReference>
<keyword evidence="2" id="KW-0058">Aromatic hydrocarbons catabolism</keyword>
<proteinExistence type="inferred from homology"/>
<dbReference type="GO" id="GO:0008684">
    <property type="term" value="F:2-oxopent-4-enoate hydratase activity"/>
    <property type="evidence" value="ECO:0007669"/>
    <property type="project" value="TreeGrafter"/>
</dbReference>
<dbReference type="PANTHER" id="PTHR30143:SF0">
    <property type="entry name" value="2-KETO-4-PENTENOATE HYDRATASE"/>
    <property type="match status" value="1"/>
</dbReference>
<organism evidence="5">
    <name type="scientific">Pseudomonas fluorescens</name>
    <dbReference type="NCBI Taxonomy" id="294"/>
    <lineage>
        <taxon>Bacteria</taxon>
        <taxon>Pseudomonadati</taxon>
        <taxon>Pseudomonadota</taxon>
        <taxon>Gammaproteobacteria</taxon>
        <taxon>Pseudomonadales</taxon>
        <taxon>Pseudomonadaceae</taxon>
        <taxon>Pseudomonas</taxon>
    </lineage>
</organism>
<dbReference type="InterPro" id="IPR036663">
    <property type="entry name" value="Fumarylacetoacetase_C_sf"/>
</dbReference>
<dbReference type="GO" id="GO:0005737">
    <property type="term" value="C:cytoplasm"/>
    <property type="evidence" value="ECO:0007669"/>
    <property type="project" value="TreeGrafter"/>
</dbReference>
<dbReference type="Pfam" id="PF01557">
    <property type="entry name" value="FAA_hydrolase"/>
    <property type="match status" value="1"/>
</dbReference>
<reference evidence="5" key="1">
    <citation type="journal article" date="2003" name="Appl. Environ. Microbiol.">
        <title>Prokaryotic homologs of the eukaryotic 3-hydroxyanthranilate 3,4-dioxygenase and 2-amino-3-carboxymuconate-6-semialdehyde decarboxylase in the 2-nitrobenzoate degradation pathway of Pseudomonas fluorescens strain KU-7.</title>
        <authorList>
            <person name="Muraki T."/>
            <person name="Taki M."/>
            <person name="Hasegawa Y."/>
            <person name="Iwaki H."/>
            <person name="Lau P.C.K."/>
        </authorList>
    </citation>
    <scope>NUCLEOTIDE SEQUENCE</scope>
</reference>
<sequence length="263" mass="27928">MNSNIELAAARLWQAELDGIPCEPVRDLIGTDNVELAYAVQQLNTERRLQEGRRLVGRKIGLTSKVVQQQLGVDQPDFGMLFADMCLADGEDVALGRVLQAKVEAEIALVIEQPLDQGKHTVADIIRATAFALPAIEIVGSRVANWDIKLADTIADNASSGLFVLGSRPVKLDAFDVVGCGMVMERRGDQVSVGMGAACMGNPLLAAVWLADTMARLGQPLQPGDIIMTGALGPMVAAAPGDIFEANIQGLGRVRASFAPAKE</sequence>
<protein>
    <submittedName>
        <fullName evidence="5">2-oxopent-4-dienoate hydratase</fullName>
    </submittedName>
</protein>
<gene>
    <name evidence="5" type="primary">nbaH</name>
</gene>
<feature type="domain" description="Fumarylacetoacetase-like C-terminal" evidence="4">
    <location>
        <begin position="69"/>
        <end position="257"/>
    </location>
</feature>
<evidence type="ECO:0000313" key="5">
    <source>
        <dbReference type="EMBL" id="BAC65306.1"/>
    </source>
</evidence>
<name>Q83V31_PSEFL</name>
<evidence type="ECO:0000259" key="4">
    <source>
        <dbReference type="Pfam" id="PF01557"/>
    </source>
</evidence>
<evidence type="ECO:0000256" key="1">
    <source>
        <dbReference type="ARBA" id="ARBA00010715"/>
    </source>
</evidence>
<comment type="similarity">
    <text evidence="1">Belongs to the hydratase/decarboxylase family.</text>
</comment>
<dbReference type="PANTHER" id="PTHR30143">
    <property type="entry name" value="ACID HYDRATASE"/>
    <property type="match status" value="1"/>
</dbReference>
<dbReference type="AlphaFoldDB" id="Q83V31"/>
<dbReference type="InterPro" id="IPR011234">
    <property type="entry name" value="Fumarylacetoacetase-like_C"/>
</dbReference>
<evidence type="ECO:0000256" key="2">
    <source>
        <dbReference type="ARBA" id="ARBA00022797"/>
    </source>
</evidence>
<accession>Q83V31</accession>
<evidence type="ECO:0000256" key="3">
    <source>
        <dbReference type="ARBA" id="ARBA00023239"/>
    </source>
</evidence>
<keyword evidence="3" id="KW-0456">Lyase</keyword>
<dbReference type="InterPro" id="IPR050772">
    <property type="entry name" value="Hydratase-Decarb/MhpD_sf"/>
</dbReference>
<dbReference type="EMBL" id="AB088043">
    <property type="protein sequence ID" value="BAC65306.1"/>
    <property type="molecule type" value="Genomic_DNA"/>
</dbReference>
<dbReference type="Gene3D" id="3.90.850.10">
    <property type="entry name" value="Fumarylacetoacetase-like, C-terminal domain"/>
    <property type="match status" value="1"/>
</dbReference>